<dbReference type="CDD" id="cd22325">
    <property type="entry name" value="ERCC1_C-like"/>
    <property type="match status" value="1"/>
</dbReference>
<keyword evidence="3" id="KW-0227">DNA damage</keyword>
<evidence type="ECO:0000313" key="10">
    <source>
        <dbReference type="Proteomes" id="UP001055219"/>
    </source>
</evidence>
<dbReference type="GO" id="GO:0003684">
    <property type="term" value="F:damaged DNA binding"/>
    <property type="evidence" value="ECO:0007669"/>
    <property type="project" value="InterPro"/>
</dbReference>
<dbReference type="EMBL" id="JAGIXG020000007">
    <property type="protein sequence ID" value="KAI6783565.1"/>
    <property type="molecule type" value="Genomic_DNA"/>
</dbReference>
<evidence type="ECO:0000256" key="5">
    <source>
        <dbReference type="ARBA" id="ARBA00023204"/>
    </source>
</evidence>
<dbReference type="Gene3D" id="3.40.50.10130">
    <property type="match status" value="1"/>
</dbReference>
<feature type="compositionally biased region" description="Low complexity" evidence="7">
    <location>
        <begin position="7"/>
        <end position="22"/>
    </location>
</feature>
<dbReference type="GeneID" id="75832077"/>
<keyword evidence="6" id="KW-0539">Nucleus</keyword>
<comment type="subcellular location">
    <subcellularLocation>
        <location evidence="1">Nucleus</location>
    </subcellularLocation>
</comment>
<dbReference type="GO" id="GO:0003697">
    <property type="term" value="F:single-stranded DNA binding"/>
    <property type="evidence" value="ECO:0007669"/>
    <property type="project" value="TreeGrafter"/>
</dbReference>
<dbReference type="Gene3D" id="1.10.150.20">
    <property type="entry name" value="5' to 3' exonuclease, C-terminal subdomain"/>
    <property type="match status" value="1"/>
</dbReference>
<dbReference type="PANTHER" id="PTHR12749">
    <property type="entry name" value="EXCISION REPAIR CROSS-COMPLEMENTING 1 ERCC1"/>
    <property type="match status" value="1"/>
</dbReference>
<evidence type="ECO:0000256" key="4">
    <source>
        <dbReference type="ARBA" id="ARBA00023125"/>
    </source>
</evidence>
<evidence type="ECO:0000256" key="2">
    <source>
        <dbReference type="ARBA" id="ARBA00008283"/>
    </source>
</evidence>
<dbReference type="SUPFAM" id="SSF47781">
    <property type="entry name" value="RuvA domain 2-like"/>
    <property type="match status" value="1"/>
</dbReference>
<feature type="compositionally biased region" description="Basic and acidic residues" evidence="7">
    <location>
        <begin position="346"/>
        <end position="368"/>
    </location>
</feature>
<dbReference type="GO" id="GO:0006302">
    <property type="term" value="P:double-strand break repair"/>
    <property type="evidence" value="ECO:0007669"/>
    <property type="project" value="UniProtKB-ARBA"/>
</dbReference>
<feature type="region of interest" description="Disordered" evidence="7">
    <location>
        <begin position="290"/>
        <end position="390"/>
    </location>
</feature>
<organism evidence="9 10">
    <name type="scientific">Emericellopsis cladophorae</name>
    <dbReference type="NCBI Taxonomy" id="2686198"/>
    <lineage>
        <taxon>Eukaryota</taxon>
        <taxon>Fungi</taxon>
        <taxon>Dikarya</taxon>
        <taxon>Ascomycota</taxon>
        <taxon>Pezizomycotina</taxon>
        <taxon>Sordariomycetes</taxon>
        <taxon>Hypocreomycetidae</taxon>
        <taxon>Hypocreales</taxon>
        <taxon>Bionectriaceae</taxon>
        <taxon>Emericellopsis</taxon>
    </lineage>
</organism>
<dbReference type="InterPro" id="IPR003903">
    <property type="entry name" value="UIM_dom"/>
</dbReference>
<dbReference type="FunFam" id="3.40.50.10130:FF:000001">
    <property type="entry name" value="DNA excision repair protein ERCC-1"/>
    <property type="match status" value="1"/>
</dbReference>
<dbReference type="Pfam" id="PF03834">
    <property type="entry name" value="Rad10"/>
    <property type="match status" value="1"/>
</dbReference>
<accession>A0A9P9Y576</accession>
<reference evidence="9" key="2">
    <citation type="submission" date="2022-07" db="EMBL/GenBank/DDBJ databases">
        <authorList>
            <person name="Goncalves M.F.M."/>
            <person name="Hilario S."/>
            <person name="Van De Peer Y."/>
            <person name="Esteves A.C."/>
            <person name="Alves A."/>
        </authorList>
    </citation>
    <scope>NUCLEOTIDE SEQUENCE</scope>
    <source>
        <strain evidence="9">MUM 19.33</strain>
    </source>
</reference>
<dbReference type="SUPFAM" id="SSF52980">
    <property type="entry name" value="Restriction endonuclease-like"/>
    <property type="match status" value="1"/>
</dbReference>
<sequence length="390" mass="41798">MDDDFGADAALLEAMASADTAAPPRPKVTQPTPQRLDKAPPTSASSGSKPGVTQPTPQALAKPSGGSSILVSPRQRGNPVLTALKSIPWEYSDIPADYVLGLTTCALFLSLKYHRLHPEYIYTRIRNLQGKYNLRIVLTMVDIPNHEDPLRELSKTSLVNGVTLLLCWSAAEVARYLELYKAYENAAFTAIKGQQASTYADRLTDFVTVPRSLNKSDAIALVANFGSLRNAINAEQEALGMISGWGGTKVKRWVTAVEEPFRVKKTAKRGLRRDESTAVGDRTDVLHEARPLARVPLREMSTTGEGSGTAKGSASTPAAAAKQYAVAGDVSDSENEEEAMMAAAMEESRRMAEDSQRKSQGEDGKNGEEASGSGLTDGVASALAKLRDGS</sequence>
<dbReference type="InterPro" id="IPR004579">
    <property type="entry name" value="ERCC1/RAD10/SWI10"/>
</dbReference>
<dbReference type="RefSeq" id="XP_051364421.1">
    <property type="nucleotide sequence ID" value="XM_051504029.1"/>
</dbReference>
<name>A0A9P9Y576_9HYPO</name>
<keyword evidence="5" id="KW-0234">DNA repair</keyword>
<keyword evidence="4" id="KW-0238">DNA-binding</keyword>
<dbReference type="NCBIfam" id="TIGR00597">
    <property type="entry name" value="rad10"/>
    <property type="match status" value="1"/>
</dbReference>
<reference evidence="9" key="1">
    <citation type="journal article" date="2021" name="J Fungi (Basel)">
        <title>Genomic and Metabolomic Analyses of the Marine Fungus Emericellopsis cladophorae: Insights into Saltwater Adaptability Mechanisms and Its Biosynthetic Potential.</title>
        <authorList>
            <person name="Goncalves M.F.M."/>
            <person name="Hilario S."/>
            <person name="Van de Peer Y."/>
            <person name="Esteves A.C."/>
            <person name="Alves A."/>
        </authorList>
    </citation>
    <scope>NUCLEOTIDE SEQUENCE</scope>
    <source>
        <strain evidence="9">MUM 19.33</strain>
    </source>
</reference>
<evidence type="ECO:0000256" key="6">
    <source>
        <dbReference type="ARBA" id="ARBA00023242"/>
    </source>
</evidence>
<gene>
    <name evidence="9" type="ORF">J7T54_005594</name>
</gene>
<evidence type="ECO:0000313" key="9">
    <source>
        <dbReference type="EMBL" id="KAI6783565.1"/>
    </source>
</evidence>
<dbReference type="PROSITE" id="PS50330">
    <property type="entry name" value="UIM"/>
    <property type="match status" value="1"/>
</dbReference>
<dbReference type="PANTHER" id="PTHR12749:SF0">
    <property type="entry name" value="DNA EXCISION REPAIR PROTEIN ERCC-1"/>
    <property type="match status" value="1"/>
</dbReference>
<dbReference type="GO" id="GO:0070914">
    <property type="term" value="P:UV-damage excision repair"/>
    <property type="evidence" value="ECO:0007669"/>
    <property type="project" value="TreeGrafter"/>
</dbReference>
<evidence type="ECO:0000259" key="8">
    <source>
        <dbReference type="Pfam" id="PF03834"/>
    </source>
</evidence>
<keyword evidence="10" id="KW-1185">Reference proteome</keyword>
<evidence type="ECO:0000256" key="7">
    <source>
        <dbReference type="SAM" id="MobiDB-lite"/>
    </source>
</evidence>
<feature type="compositionally biased region" description="Polar residues" evidence="7">
    <location>
        <begin position="42"/>
        <end position="57"/>
    </location>
</feature>
<feature type="domain" description="ERCC1-like central" evidence="8">
    <location>
        <begin position="68"/>
        <end position="181"/>
    </location>
</feature>
<evidence type="ECO:0000256" key="1">
    <source>
        <dbReference type="ARBA" id="ARBA00004123"/>
    </source>
</evidence>
<dbReference type="OrthoDB" id="10262814at2759"/>
<dbReference type="Proteomes" id="UP001055219">
    <property type="component" value="Unassembled WGS sequence"/>
</dbReference>
<dbReference type="GO" id="GO:0000110">
    <property type="term" value="C:nucleotide-excision repair factor 1 complex"/>
    <property type="evidence" value="ECO:0007669"/>
    <property type="project" value="TreeGrafter"/>
</dbReference>
<comment type="caution">
    <text evidence="9">The sequence shown here is derived from an EMBL/GenBank/DDBJ whole genome shotgun (WGS) entry which is preliminary data.</text>
</comment>
<dbReference type="InterPro" id="IPR010994">
    <property type="entry name" value="RuvA_2-like"/>
</dbReference>
<dbReference type="AlphaFoldDB" id="A0A9P9Y576"/>
<dbReference type="InterPro" id="IPR047260">
    <property type="entry name" value="ERCC1-like_central_dom"/>
</dbReference>
<evidence type="ECO:0000256" key="3">
    <source>
        <dbReference type="ARBA" id="ARBA00022763"/>
    </source>
</evidence>
<feature type="region of interest" description="Disordered" evidence="7">
    <location>
        <begin position="1"/>
        <end position="73"/>
    </location>
</feature>
<feature type="compositionally biased region" description="Low complexity" evidence="7">
    <location>
        <begin position="301"/>
        <end position="321"/>
    </location>
</feature>
<proteinExistence type="inferred from homology"/>
<dbReference type="GO" id="GO:0006312">
    <property type="term" value="P:mitotic recombination"/>
    <property type="evidence" value="ECO:0007669"/>
    <property type="project" value="TreeGrafter"/>
</dbReference>
<dbReference type="InterPro" id="IPR011335">
    <property type="entry name" value="Restrct_endonuc-II-like"/>
</dbReference>
<comment type="similarity">
    <text evidence="2">Belongs to the ERCC1/RAD10/SWI10 family.</text>
</comment>
<dbReference type="GO" id="GO:0070522">
    <property type="term" value="C:ERCC4-ERCC1 complex"/>
    <property type="evidence" value="ECO:0007669"/>
    <property type="project" value="TreeGrafter"/>
</dbReference>
<protein>
    <submittedName>
        <fullName evidence="9">Mating-type switching protein swi10</fullName>
    </submittedName>
</protein>